<dbReference type="EMBL" id="QUNO01000021">
    <property type="protein sequence ID" value="REH32575.1"/>
    <property type="molecule type" value="Genomic_DNA"/>
</dbReference>
<dbReference type="Pfam" id="PF16875">
    <property type="entry name" value="Glyco_hydro_36N"/>
    <property type="match status" value="1"/>
</dbReference>
<feature type="binding site" evidence="7">
    <location>
        <position position="505"/>
    </location>
    <ligand>
        <name>substrate</name>
    </ligand>
</feature>
<dbReference type="Pfam" id="PF02065">
    <property type="entry name" value="Melibiase"/>
    <property type="match status" value="1"/>
</dbReference>
<dbReference type="InterPro" id="IPR038417">
    <property type="entry name" value="Alpga-gal_N_sf"/>
</dbReference>
<dbReference type="InterPro" id="IPR031705">
    <property type="entry name" value="Glyco_hydro_36_C"/>
</dbReference>
<evidence type="ECO:0000256" key="3">
    <source>
        <dbReference type="ARBA" id="ARBA00022801"/>
    </source>
</evidence>
<evidence type="ECO:0000256" key="1">
    <source>
        <dbReference type="ARBA" id="ARBA00001255"/>
    </source>
</evidence>
<sequence length="679" mass="74246">MTQQWTLRLATTTYTVGLPEHRRWAELRSWGPLGVEDGPSPLANVGRTPYLTEADGAPVEYAPFGLRPFAGADLVAGPVGAARELWWQFDSASATDTSLRLTFGDALTGLRTDLYYKVVDGTDVLLRWTELTNTGSAPIRLERFDSAGFCVPVDTARMSFLIGRWAQEFQLRQVVLPAGRFSIGSQQGVAGHGYSPYLAVQDASDDGPTWGFQLAWPGSWHIDADIELSGSCRVRIGRQPHESAVLLEPGASLETPQVAAAHSAEGLGGLARVWHSYERQLSPGGRRVLYNSWEATEFAVEADGQLELAKIAAEVGAELFVVDDGWFVGRNDDTGGLGDWTPDPAKFPHGFGAFVEEVRSLGLEFGLWVEPEAISPKSRLYAEHPDWVYHLDGRPPTLIRNQLLLDLGREDVFEFVRATLDDLLTDYPIRYLKWDMNRPPTERGRPGAGAPESLDLDGAHARNYLRILDFLRAAHPNVAIEGCAGGGARVELATIARTDVVWPSDNTGPLDRLSIQYGFLHAHAPHVMSSWVTDAPGLFDPRPRSLRFRFVLAMAGALGIGADIRSWTVSQRSEAALLVAQYKELREFLHSATVTMIGTPSDPTFAIQYTSPDKVVVLAWNTGALDGSPALSARQPRVRLSGLEPSARYGTYSGAYLMSAGLPVSWADVDADVIVLERS</sequence>
<comment type="catalytic activity">
    <reaction evidence="1 5">
        <text>Hydrolysis of terminal, non-reducing alpha-D-galactose residues in alpha-D-galactosides, including galactose oligosaccharides, galactomannans and galactolipids.</text>
        <dbReference type="EC" id="3.2.1.22"/>
    </reaction>
</comment>
<dbReference type="Gene3D" id="3.20.20.70">
    <property type="entry name" value="Aldolase class I"/>
    <property type="match status" value="1"/>
</dbReference>
<dbReference type="CDD" id="cd14791">
    <property type="entry name" value="GH36"/>
    <property type="match status" value="1"/>
</dbReference>
<dbReference type="Gene3D" id="2.70.98.60">
    <property type="entry name" value="alpha-galactosidase from lactobacil brevis"/>
    <property type="match status" value="1"/>
</dbReference>
<gene>
    <name evidence="10" type="ORF">BCF44_121124</name>
</gene>
<evidence type="ECO:0000256" key="4">
    <source>
        <dbReference type="ARBA" id="ARBA00023295"/>
    </source>
</evidence>
<feature type="binding site" evidence="7">
    <location>
        <position position="400"/>
    </location>
    <ligand>
        <name>substrate</name>
    </ligand>
</feature>
<evidence type="ECO:0000313" key="10">
    <source>
        <dbReference type="EMBL" id="REH32575.1"/>
    </source>
</evidence>
<dbReference type="PIRSF" id="PIRSF005536">
    <property type="entry name" value="Agal"/>
    <property type="match status" value="1"/>
</dbReference>
<dbReference type="InterPro" id="IPR031704">
    <property type="entry name" value="Glyco_hydro_36_N"/>
</dbReference>
<dbReference type="GO" id="GO:0016052">
    <property type="term" value="P:carbohydrate catabolic process"/>
    <property type="evidence" value="ECO:0007669"/>
    <property type="project" value="InterPro"/>
</dbReference>
<accession>A0A3E0GWR2</accession>
<comment type="caution">
    <text evidence="10">The sequence shown here is derived from an EMBL/GenBank/DDBJ whole genome shotgun (WGS) entry which is preliminary data.</text>
</comment>
<keyword evidence="11" id="KW-1185">Reference proteome</keyword>
<dbReference type="GO" id="GO:0004557">
    <property type="term" value="F:alpha-galactosidase activity"/>
    <property type="evidence" value="ECO:0007669"/>
    <property type="project" value="UniProtKB-UniRule"/>
</dbReference>
<proteinExistence type="inferred from homology"/>
<dbReference type="InterPro" id="IPR017853">
    <property type="entry name" value="GH"/>
</dbReference>
<dbReference type="InterPro" id="IPR013785">
    <property type="entry name" value="Aldolase_TIM"/>
</dbReference>
<evidence type="ECO:0000256" key="2">
    <source>
        <dbReference type="ARBA" id="ARBA00012755"/>
    </source>
</evidence>
<dbReference type="PRINTS" id="PR00743">
    <property type="entry name" value="GLHYDRLASE36"/>
</dbReference>
<dbReference type="OrthoDB" id="9758822at2"/>
<evidence type="ECO:0000259" key="9">
    <source>
        <dbReference type="Pfam" id="PF16875"/>
    </source>
</evidence>
<keyword evidence="3 5" id="KW-0378">Hydrolase</keyword>
<name>A0A3E0GWR2_9PSEU</name>
<feature type="active site" description="Nucleophile" evidence="6">
    <location>
        <position position="435"/>
    </location>
</feature>
<dbReference type="SUPFAM" id="SSF51445">
    <property type="entry name" value="(Trans)glycosidases"/>
    <property type="match status" value="1"/>
</dbReference>
<feature type="binding site" evidence="7">
    <location>
        <position position="483"/>
    </location>
    <ligand>
        <name>substrate</name>
    </ligand>
</feature>
<feature type="domain" description="Glycosyl hydrolase family 36 C-terminal" evidence="8">
    <location>
        <begin position="606"/>
        <end position="676"/>
    </location>
</feature>
<dbReference type="AlphaFoldDB" id="A0A3E0GWR2"/>
<evidence type="ECO:0000256" key="7">
    <source>
        <dbReference type="PIRSR" id="PIRSR005536-2"/>
    </source>
</evidence>
<evidence type="ECO:0000313" key="11">
    <source>
        <dbReference type="Proteomes" id="UP000256269"/>
    </source>
</evidence>
<feature type="binding site" evidence="7">
    <location>
        <begin position="433"/>
        <end position="437"/>
    </location>
    <ligand>
        <name>substrate</name>
    </ligand>
</feature>
<evidence type="ECO:0000256" key="5">
    <source>
        <dbReference type="PIRNR" id="PIRNR005536"/>
    </source>
</evidence>
<feature type="active site" description="Proton donor" evidence="6">
    <location>
        <position position="505"/>
    </location>
</feature>
<reference evidence="10 11" key="1">
    <citation type="submission" date="2018-08" db="EMBL/GenBank/DDBJ databases">
        <title>Genomic Encyclopedia of Archaeal and Bacterial Type Strains, Phase II (KMG-II): from individual species to whole genera.</title>
        <authorList>
            <person name="Goeker M."/>
        </authorList>
    </citation>
    <scope>NUCLEOTIDE SEQUENCE [LARGE SCALE GENOMIC DNA]</scope>
    <source>
        <strain evidence="10 11">DSM 45791</strain>
    </source>
</reference>
<dbReference type="RefSeq" id="WP_116180694.1">
    <property type="nucleotide sequence ID" value="NZ_CP144375.1"/>
</dbReference>
<evidence type="ECO:0000259" key="8">
    <source>
        <dbReference type="Pfam" id="PF16874"/>
    </source>
</evidence>
<dbReference type="PANTHER" id="PTHR43053:SF3">
    <property type="entry name" value="ALPHA-GALACTOSIDASE C-RELATED"/>
    <property type="match status" value="1"/>
</dbReference>
<dbReference type="Gene3D" id="2.60.40.1180">
    <property type="entry name" value="Golgi alpha-mannosidase II"/>
    <property type="match status" value="1"/>
</dbReference>
<evidence type="ECO:0000256" key="6">
    <source>
        <dbReference type="PIRSR" id="PIRSR005536-1"/>
    </source>
</evidence>
<organism evidence="10 11">
    <name type="scientific">Kutzneria buriramensis</name>
    <dbReference type="NCBI Taxonomy" id="1045776"/>
    <lineage>
        <taxon>Bacteria</taxon>
        <taxon>Bacillati</taxon>
        <taxon>Actinomycetota</taxon>
        <taxon>Actinomycetes</taxon>
        <taxon>Pseudonocardiales</taxon>
        <taxon>Pseudonocardiaceae</taxon>
        <taxon>Kutzneria</taxon>
    </lineage>
</organism>
<dbReference type="InterPro" id="IPR002252">
    <property type="entry name" value="Glyco_hydro_36"/>
</dbReference>
<dbReference type="EC" id="3.2.1.22" evidence="2 5"/>
<keyword evidence="4 5" id="KW-0326">Glycosidase</keyword>
<comment type="similarity">
    <text evidence="5">Belongs to the glycosyl hydrolase.</text>
</comment>
<feature type="domain" description="Glycosyl hydrolase family 36 N-terminal" evidence="9">
    <location>
        <begin position="96"/>
        <end position="248"/>
    </location>
</feature>
<dbReference type="InterPro" id="IPR050985">
    <property type="entry name" value="Alpha-glycosidase_related"/>
</dbReference>
<dbReference type="Pfam" id="PF16874">
    <property type="entry name" value="Glyco_hydro_36C"/>
    <property type="match status" value="1"/>
</dbReference>
<protein>
    <recommendedName>
        <fullName evidence="2 5">Alpha-galactosidase</fullName>
        <ecNumber evidence="2 5">3.2.1.22</ecNumber>
    </recommendedName>
</protein>
<feature type="binding site" evidence="7">
    <location>
        <begin position="323"/>
        <end position="324"/>
    </location>
    <ligand>
        <name>substrate</name>
    </ligand>
</feature>
<dbReference type="InterPro" id="IPR013780">
    <property type="entry name" value="Glyco_hydro_b"/>
</dbReference>
<dbReference type="PANTHER" id="PTHR43053">
    <property type="entry name" value="GLYCOSIDASE FAMILY 31"/>
    <property type="match status" value="1"/>
</dbReference>
<feature type="binding site" evidence="7">
    <location>
        <position position="165"/>
    </location>
    <ligand>
        <name>substrate</name>
    </ligand>
</feature>
<dbReference type="Proteomes" id="UP000256269">
    <property type="component" value="Unassembled WGS sequence"/>
</dbReference>